<evidence type="ECO:0008006" key="3">
    <source>
        <dbReference type="Google" id="ProtNLM"/>
    </source>
</evidence>
<protein>
    <recommendedName>
        <fullName evidence="3">DUF4034 domain-containing protein</fullName>
    </recommendedName>
</protein>
<dbReference type="RefSeq" id="WP_202994592.1">
    <property type="nucleotide sequence ID" value="NZ_JAENHO010000007.1"/>
</dbReference>
<organism evidence="1 2">
    <name type="scientific">Paractinoplanes lichenicola</name>
    <dbReference type="NCBI Taxonomy" id="2802976"/>
    <lineage>
        <taxon>Bacteria</taxon>
        <taxon>Bacillati</taxon>
        <taxon>Actinomycetota</taxon>
        <taxon>Actinomycetes</taxon>
        <taxon>Micromonosporales</taxon>
        <taxon>Micromonosporaceae</taxon>
        <taxon>Paractinoplanes</taxon>
    </lineage>
</organism>
<name>A0ABS1VU42_9ACTN</name>
<dbReference type="EMBL" id="JAENHO010000007">
    <property type="protein sequence ID" value="MBL7257996.1"/>
    <property type="molecule type" value="Genomic_DNA"/>
</dbReference>
<accession>A0ABS1VU42</accession>
<evidence type="ECO:0000313" key="2">
    <source>
        <dbReference type="Proteomes" id="UP000598996"/>
    </source>
</evidence>
<comment type="caution">
    <text evidence="1">The sequence shown here is derived from an EMBL/GenBank/DDBJ whole genome shotgun (WGS) entry which is preliminary data.</text>
</comment>
<reference evidence="1 2" key="1">
    <citation type="submission" date="2021-01" db="EMBL/GenBank/DDBJ databases">
        <title>Actinoplanes sp. nov. LDG1-01 isolated from lichen.</title>
        <authorList>
            <person name="Saeng-In P."/>
            <person name="Phongsopitanun W."/>
            <person name="Kanchanasin P."/>
            <person name="Yuki M."/>
            <person name="Kudo T."/>
            <person name="Ohkuma M."/>
            <person name="Tanasupawat S."/>
        </authorList>
    </citation>
    <scope>NUCLEOTIDE SEQUENCE [LARGE SCALE GENOMIC DNA]</scope>
    <source>
        <strain evidence="1 2">LDG1-01</strain>
    </source>
</reference>
<sequence length="319" mass="36860">MPFFKKKPPAADDIEIMEFFDDEAEELDQALRERDWGVARKLLAAADREEFSYYVRTAADVPGLEQWLPEVIRHDPGDPLPHLLRGARAVSWAWEARGTGRADTVARETWDVWFQRLALAEDCLDMALERDRGLAEPWYYKITLGRARQLPAEERRRRFHHLVALDPAHFNGHKSMFEGLLPKWSGSWEAAFQFARDRTAACPGTHVPLLTAMAHLNFRASADNPDENYLERPEVSAEIVAAAQQSVWHDDYENTILTPELWNHFAYALAGGRYFRESAGLFDDIGDDFVRLQPWRTLDRFRAMRDWVRDEAADPDYDA</sequence>
<dbReference type="Proteomes" id="UP000598996">
    <property type="component" value="Unassembled WGS sequence"/>
</dbReference>
<proteinExistence type="predicted"/>
<keyword evidence="2" id="KW-1185">Reference proteome</keyword>
<evidence type="ECO:0000313" key="1">
    <source>
        <dbReference type="EMBL" id="MBL7257996.1"/>
    </source>
</evidence>
<gene>
    <name evidence="1" type="ORF">JKJ07_27190</name>
</gene>